<dbReference type="Gene3D" id="2.60.120.40">
    <property type="match status" value="1"/>
</dbReference>
<protein>
    <recommendedName>
        <fullName evidence="2">C1q domain protein</fullName>
    </recommendedName>
</protein>
<evidence type="ECO:0008006" key="2">
    <source>
        <dbReference type="Google" id="ProtNLM"/>
    </source>
</evidence>
<accession>A0A481ZCY7</accession>
<sequence>MIEWGQLFIAVNGAWVTSPQTEPYVFNCEADGTFYKVTPDKPARNFNDVVCARKFDTLFDCENQTFYTLTKIKLIPKGCELRWVEDCKIENGFPTFPLYANGDGDPVVLVFDTWITMPTNVVINGVGWIQSGPGVFDIPADGLYKLDFAVNINTTEGPNGTITDNVDIKYFVNGAEAGVLYVQQLVRSDNGEVAVDDQQLVSGSAVLSFTLGDTLEVRVKQSTNNLLVIQMSPILSSITAFKVDKIP</sequence>
<name>A0A481ZCY7_9VIRU</name>
<gene>
    <name evidence="1" type="ORF">LCPAC406_01270</name>
</gene>
<dbReference type="EMBL" id="MK500605">
    <property type="protein sequence ID" value="QBK93813.1"/>
    <property type="molecule type" value="Genomic_DNA"/>
</dbReference>
<evidence type="ECO:0000313" key="1">
    <source>
        <dbReference type="EMBL" id="QBK93813.1"/>
    </source>
</evidence>
<reference evidence="1" key="1">
    <citation type="journal article" date="2019" name="MBio">
        <title>Virus Genomes from Deep Sea Sediments Expand the Ocean Megavirome and Support Independent Origins of Viral Gigantism.</title>
        <authorList>
            <person name="Backstrom D."/>
            <person name="Yutin N."/>
            <person name="Jorgensen S.L."/>
            <person name="Dharamshi J."/>
            <person name="Homa F."/>
            <person name="Zaremba-Niedwiedzka K."/>
            <person name="Spang A."/>
            <person name="Wolf Y.I."/>
            <person name="Koonin E.V."/>
            <person name="Ettema T.J."/>
        </authorList>
    </citation>
    <scope>NUCLEOTIDE SEQUENCE</scope>
</reference>
<dbReference type="InterPro" id="IPR008983">
    <property type="entry name" value="Tumour_necrosis_fac-like_dom"/>
</dbReference>
<proteinExistence type="predicted"/>
<organism evidence="1">
    <name type="scientific">Pithovirus LCPAC406</name>
    <dbReference type="NCBI Taxonomy" id="2506599"/>
    <lineage>
        <taxon>Viruses</taxon>
        <taxon>Pithoviruses</taxon>
    </lineage>
</organism>